<evidence type="ECO:0000256" key="8">
    <source>
        <dbReference type="PIRSR" id="PIRSR608256-1"/>
    </source>
</evidence>
<dbReference type="PANTHER" id="PTHR43019">
    <property type="entry name" value="SERINE ENDOPROTEASE DEGS"/>
    <property type="match status" value="1"/>
</dbReference>
<dbReference type="Gene3D" id="2.40.10.10">
    <property type="entry name" value="Trypsin-like serine proteases"/>
    <property type="match status" value="2"/>
</dbReference>
<proteinExistence type="inferred from homology"/>
<evidence type="ECO:0000256" key="7">
    <source>
        <dbReference type="ARBA" id="ARBA00022825"/>
    </source>
</evidence>
<evidence type="ECO:0000313" key="11">
    <source>
        <dbReference type="EMBL" id="OLF48904.1"/>
    </source>
</evidence>
<protein>
    <recommendedName>
        <fullName evidence="9">Serine protease</fullName>
        <ecNumber evidence="9">3.4.21.-</ecNumber>
    </recommendedName>
</protein>
<keyword evidence="5 9" id="KW-0732">Signal</keyword>
<dbReference type="PROSITE" id="PS51257">
    <property type="entry name" value="PROKAR_LIPOPROTEIN"/>
    <property type="match status" value="1"/>
</dbReference>
<dbReference type="InterPro" id="IPR043504">
    <property type="entry name" value="Peptidase_S1_PA_chymotrypsin"/>
</dbReference>
<comment type="caution">
    <text evidence="11">The sequence shown here is derived from an EMBL/GenBank/DDBJ whole genome shotgun (WGS) entry which is preliminary data.</text>
</comment>
<dbReference type="OrthoDB" id="191045at2"/>
<comment type="subcellular location">
    <subcellularLocation>
        <location evidence="1">Secreted</location>
    </subcellularLocation>
</comment>
<reference evidence="12" key="1">
    <citation type="submission" date="2016-12" db="EMBL/GenBank/DDBJ databases">
        <authorList>
            <person name="Gulvik C.A."/>
        </authorList>
    </citation>
    <scope>NUCLEOTIDE SEQUENCE [LARGE SCALE GENOMIC DNA]</scope>
    <source>
        <strain evidence="12">NED12-00049-6B</strain>
    </source>
</reference>
<evidence type="ECO:0000256" key="5">
    <source>
        <dbReference type="ARBA" id="ARBA00022729"/>
    </source>
</evidence>
<keyword evidence="12" id="KW-1185">Reference proteome</keyword>
<evidence type="ECO:0000256" key="4">
    <source>
        <dbReference type="ARBA" id="ARBA00022670"/>
    </source>
</evidence>
<feature type="active site" description="Charge relay system" evidence="8">
    <location>
        <position position="97"/>
    </location>
</feature>
<evidence type="ECO:0000313" key="12">
    <source>
        <dbReference type="Proteomes" id="UP000186890"/>
    </source>
</evidence>
<keyword evidence="3" id="KW-0964">Secreted</keyword>
<keyword evidence="7 9" id="KW-0720">Serine protease</keyword>
<keyword evidence="4 9" id="KW-0645">Protease</keyword>
<dbReference type="InterPro" id="IPR008256">
    <property type="entry name" value="Peptidase_S1B"/>
</dbReference>
<comment type="similarity">
    <text evidence="2 9">Belongs to the peptidase S1B family.</text>
</comment>
<dbReference type="GO" id="GO:0008236">
    <property type="term" value="F:serine-type peptidase activity"/>
    <property type="evidence" value="ECO:0007669"/>
    <property type="project" value="UniProtKB-KW"/>
</dbReference>
<dbReference type="SUPFAM" id="SSF50494">
    <property type="entry name" value="Trypsin-like serine proteases"/>
    <property type="match status" value="1"/>
</dbReference>
<dbReference type="AlphaFoldDB" id="A0A1Q8EAU2"/>
<keyword evidence="6 9" id="KW-0378">Hydrolase</keyword>
<dbReference type="EC" id="3.4.21.-" evidence="9"/>
<organism evidence="11 12">
    <name type="scientific">Streptococcus cuniculi</name>
    <dbReference type="NCBI Taxonomy" id="1432788"/>
    <lineage>
        <taxon>Bacteria</taxon>
        <taxon>Bacillati</taxon>
        <taxon>Bacillota</taxon>
        <taxon>Bacilli</taxon>
        <taxon>Lactobacillales</taxon>
        <taxon>Streptococcaceae</taxon>
        <taxon>Streptococcus</taxon>
    </lineage>
</organism>
<evidence type="ECO:0000256" key="10">
    <source>
        <dbReference type="SAM" id="MobiDB-lite"/>
    </source>
</evidence>
<evidence type="ECO:0000256" key="6">
    <source>
        <dbReference type="ARBA" id="ARBA00022801"/>
    </source>
</evidence>
<evidence type="ECO:0000256" key="3">
    <source>
        <dbReference type="ARBA" id="ARBA00022525"/>
    </source>
</evidence>
<dbReference type="PRINTS" id="PR00839">
    <property type="entry name" value="V8PROTEASE"/>
</dbReference>
<feature type="chain" id="PRO_5039741907" description="Serine protease" evidence="9">
    <location>
        <begin position="23"/>
        <end position="259"/>
    </location>
</feature>
<dbReference type="RefSeq" id="WP_075103947.1">
    <property type="nucleotide sequence ID" value="NZ_MSJM01000001.1"/>
</dbReference>
<dbReference type="Proteomes" id="UP000186890">
    <property type="component" value="Unassembled WGS sequence"/>
</dbReference>
<feature type="active site" description="Charge relay system" evidence="8">
    <location>
        <position position="136"/>
    </location>
</feature>
<name>A0A1Q8EAU2_9STRE</name>
<feature type="compositionally biased region" description="Low complexity" evidence="10">
    <location>
        <begin position="27"/>
        <end position="45"/>
    </location>
</feature>
<sequence>MKQNRLSQILVLGALLSAGGCALTGCATSKTTTPAPKSTQQATSKETTETAESRRKQITDIAASSYNGVALVKTTTDKPGFGTAVFITPDTLLTNRHVVVPFKNADEAAVQVMGTDGKPIDLPVKELIAPEDDSMDVGIIKLKTPITENKALNHIKIQKIASLETVNKTKVADFVRAVGYPGDKERGTLWDSHGTIKEIDGNFLTYDALIASGSSGSPLFNKDGELIGIANASTDDTENPTSFGLLFDKTIRAFIAKHQ</sequence>
<evidence type="ECO:0000256" key="9">
    <source>
        <dbReference type="RuleBase" id="RU004296"/>
    </source>
</evidence>
<dbReference type="Pfam" id="PF13365">
    <property type="entry name" value="Trypsin_2"/>
    <property type="match status" value="1"/>
</dbReference>
<dbReference type="GO" id="GO:0006508">
    <property type="term" value="P:proteolysis"/>
    <property type="evidence" value="ECO:0007669"/>
    <property type="project" value="UniProtKB-KW"/>
</dbReference>
<dbReference type="InterPro" id="IPR009003">
    <property type="entry name" value="Peptidase_S1_PA"/>
</dbReference>
<feature type="region of interest" description="Disordered" evidence="10">
    <location>
        <begin position="27"/>
        <end position="54"/>
    </location>
</feature>
<dbReference type="GO" id="GO:0005576">
    <property type="term" value="C:extracellular region"/>
    <property type="evidence" value="ECO:0007669"/>
    <property type="project" value="UniProtKB-SubCell"/>
</dbReference>
<accession>A0A1Q8EAU2</accession>
<gene>
    <name evidence="11" type="ORF">BU202_01060</name>
</gene>
<evidence type="ECO:0000256" key="1">
    <source>
        <dbReference type="ARBA" id="ARBA00004613"/>
    </source>
</evidence>
<dbReference type="PANTHER" id="PTHR43019:SF23">
    <property type="entry name" value="PROTEASE DO-LIKE 5, CHLOROPLASTIC"/>
    <property type="match status" value="1"/>
</dbReference>
<feature type="active site" description="Charge relay system" evidence="8">
    <location>
        <position position="215"/>
    </location>
</feature>
<feature type="signal peptide" evidence="9">
    <location>
        <begin position="1"/>
        <end position="22"/>
    </location>
</feature>
<dbReference type="EMBL" id="MSJM01000001">
    <property type="protein sequence ID" value="OLF48904.1"/>
    <property type="molecule type" value="Genomic_DNA"/>
</dbReference>
<evidence type="ECO:0000256" key="2">
    <source>
        <dbReference type="ARBA" id="ARBA00008764"/>
    </source>
</evidence>